<dbReference type="AlphaFoldDB" id="A0A6P8YVI8"/>
<dbReference type="RefSeq" id="XP_034244118.1">
    <property type="nucleotide sequence ID" value="XM_034388227.1"/>
</dbReference>
<dbReference type="GeneID" id="117646908"/>
<evidence type="ECO:0000259" key="3">
    <source>
        <dbReference type="Pfam" id="PF15998"/>
    </source>
</evidence>
<dbReference type="OrthoDB" id="8189990at2759"/>
<dbReference type="RefSeq" id="XP_034244117.1">
    <property type="nucleotide sequence ID" value="XM_034388226.1"/>
</dbReference>
<feature type="signal peptide" evidence="2">
    <location>
        <begin position="1"/>
        <end position="16"/>
    </location>
</feature>
<evidence type="ECO:0000256" key="1">
    <source>
        <dbReference type="SAM" id="MobiDB-lite"/>
    </source>
</evidence>
<feature type="chain" id="PRO_5044654843" evidence="2">
    <location>
        <begin position="17"/>
        <end position="242"/>
    </location>
</feature>
<evidence type="ECO:0000256" key="2">
    <source>
        <dbReference type="SAM" id="SignalP"/>
    </source>
</evidence>
<dbReference type="InterPro" id="IPR031941">
    <property type="entry name" value="DUF4773"/>
</dbReference>
<dbReference type="Proteomes" id="UP000515158">
    <property type="component" value="Unplaced"/>
</dbReference>
<evidence type="ECO:0000313" key="6">
    <source>
        <dbReference type="RefSeq" id="XP_034244118.1"/>
    </source>
</evidence>
<sequence length="242" mass="25984">MGRSLAVLTLYALALAHCAVLHDADFEYPDVEFEDDAVAFARGGASARAPRRPCECADGQCSCCSGFVMQSLINFAPRQRGCINITYDPDDFAFAMALSFNDRVLYKNTISAKNPRPLCVSVPRVTGAKLCVRLSNVYFVGRNVHACVDMEAKWQDSQAFQMTFDCIRVGADGVKVVKPEDGSGIAVGVPVAITPAPEEYDEIPAEHPVNATLAAATTTTTTTTARTTSAASTDVGEEEEEE</sequence>
<reference evidence="5 6" key="1">
    <citation type="submission" date="2025-04" db="UniProtKB">
        <authorList>
            <consortium name="RefSeq"/>
        </authorList>
    </citation>
    <scope>IDENTIFICATION</scope>
    <source>
        <tissue evidence="5 6">Total insect</tissue>
    </source>
</reference>
<gene>
    <name evidence="5 6" type="primary">LOC117646908</name>
</gene>
<protein>
    <submittedName>
        <fullName evidence="5 6">Uncharacterized protein LOC117646908</fullName>
    </submittedName>
</protein>
<evidence type="ECO:0000313" key="5">
    <source>
        <dbReference type="RefSeq" id="XP_034244117.1"/>
    </source>
</evidence>
<feature type="region of interest" description="Disordered" evidence="1">
    <location>
        <begin position="216"/>
        <end position="242"/>
    </location>
</feature>
<accession>A0A6P8YVI8</accession>
<organism evidence="6">
    <name type="scientific">Thrips palmi</name>
    <name type="common">Melon thrips</name>
    <dbReference type="NCBI Taxonomy" id="161013"/>
    <lineage>
        <taxon>Eukaryota</taxon>
        <taxon>Metazoa</taxon>
        <taxon>Ecdysozoa</taxon>
        <taxon>Arthropoda</taxon>
        <taxon>Hexapoda</taxon>
        <taxon>Insecta</taxon>
        <taxon>Pterygota</taxon>
        <taxon>Neoptera</taxon>
        <taxon>Paraneoptera</taxon>
        <taxon>Thysanoptera</taxon>
        <taxon>Terebrantia</taxon>
        <taxon>Thripoidea</taxon>
        <taxon>Thripidae</taxon>
        <taxon>Thrips</taxon>
    </lineage>
</organism>
<dbReference type="PANTHER" id="PTHR36299:SF4">
    <property type="entry name" value="GH07892P-RELATED"/>
    <property type="match status" value="1"/>
</dbReference>
<keyword evidence="2" id="KW-0732">Signal</keyword>
<feature type="domain" description="DUF4773" evidence="3">
    <location>
        <begin position="53"/>
        <end position="173"/>
    </location>
</feature>
<feature type="compositionally biased region" description="Low complexity" evidence="1">
    <location>
        <begin position="216"/>
        <end position="233"/>
    </location>
</feature>
<name>A0A6P8YVI8_THRPL</name>
<keyword evidence="4" id="KW-1185">Reference proteome</keyword>
<evidence type="ECO:0000313" key="4">
    <source>
        <dbReference type="Proteomes" id="UP000515158"/>
    </source>
</evidence>
<dbReference type="Pfam" id="PF15998">
    <property type="entry name" value="DUF4773"/>
    <property type="match status" value="1"/>
</dbReference>
<dbReference type="PANTHER" id="PTHR36299">
    <property type="entry name" value="AGAP008005-PA"/>
    <property type="match status" value="1"/>
</dbReference>
<proteinExistence type="predicted"/>
<dbReference type="KEGG" id="tpal:117646908"/>